<evidence type="ECO:0008006" key="5">
    <source>
        <dbReference type="Google" id="ProtNLM"/>
    </source>
</evidence>
<dbReference type="GO" id="GO:0003723">
    <property type="term" value="F:RNA binding"/>
    <property type="evidence" value="ECO:0007669"/>
    <property type="project" value="InterPro"/>
</dbReference>
<dbReference type="FunFam" id="1.25.40.10:FF:000381">
    <property type="entry name" value="Pentatricopeptide repeat-containing protein"/>
    <property type="match status" value="1"/>
</dbReference>
<dbReference type="PROSITE" id="PS51375">
    <property type="entry name" value="PPR"/>
    <property type="match status" value="7"/>
</dbReference>
<dbReference type="NCBIfam" id="TIGR00756">
    <property type="entry name" value="PPR"/>
    <property type="match status" value="5"/>
</dbReference>
<feature type="repeat" description="PPR" evidence="2">
    <location>
        <begin position="483"/>
        <end position="517"/>
    </location>
</feature>
<accession>A0AAP0HL37</accession>
<evidence type="ECO:0000313" key="3">
    <source>
        <dbReference type="EMBL" id="KAK9090839.1"/>
    </source>
</evidence>
<evidence type="ECO:0000256" key="2">
    <source>
        <dbReference type="PROSITE-ProRule" id="PRU00708"/>
    </source>
</evidence>
<sequence length="767" mass="85210">MRAQCRSIVSTMIPTPSRSLLISAIKSSRAQKNPSFGKSIHAHIIKSGYLPEIQLFNHLLNLYCKSADFLSANKLLDEMPERNLVSFATLISGYSRSNNPQYSLSLVPHLQEQDLSPNQFVFSSLILACSRLKWVDSGEQIHSQVIVSGFESDPFVQASLIDMYSKCYDLESAVLVFRSSPSSDLVTFNCLISGHVSLGSYKEAFELFAELLRNTDLRPTEYTFASVIKACSNLGIDYGEQIHAYILKMGLDSDCFIGTSLVDMYGKLANVESSDKMFQATIAVGDIALYNSMIAVLSNNNLHERVLKVFYELKSEGIDPNESTLCCLLKSCGAMKCRNLGRIVHGVVLKSEFYRDLFTNTALIDMYMKCGCTEVSETLFATLTERNTVVYNCMIHGLAQNGCFDDALILFIDMNRCGIEPNQATFAALINSCPGIEKDVFSFVLKHGFGFDLSVQNVLLDILVKGGVIDEAQLLFSKMKERDVVSWTTMISGLSQFGLHYDALKMFKKMLLESVFPNNFTFSCVAKACGILADMELGICVHASCIKHGIMDEDYNLASLLDMYAKCGALQHSSKLFDESPDRNIIAWNTMIAAHAQFGNGHEALKLLEKMEKKGLEPNQVTFTSLLSACSHCGLVDEGIHIFELITGKYGLKPSMEHFASMVDLLGRAGLLERAKDLIDGMPYEPDTSIRMSFLASCKMHGNVELAEYMKNHLLEIGSLENSGLVLMSNIYSESGKWDDAANVRNNMILKGLKEPGMSWVQIKEER</sequence>
<comment type="caution">
    <text evidence="3">The sequence shown here is derived from an EMBL/GenBank/DDBJ whole genome shotgun (WGS) entry which is preliminary data.</text>
</comment>
<dbReference type="Proteomes" id="UP001417504">
    <property type="component" value="Unassembled WGS sequence"/>
</dbReference>
<dbReference type="PANTHER" id="PTHR47926">
    <property type="entry name" value="PENTATRICOPEPTIDE REPEAT-CONTAINING PROTEIN"/>
    <property type="match status" value="1"/>
</dbReference>
<gene>
    <name evidence="3" type="ORF">Sjap_024016</name>
</gene>
<dbReference type="InterPro" id="IPR002885">
    <property type="entry name" value="PPR_rpt"/>
</dbReference>
<feature type="repeat" description="PPR" evidence="2">
    <location>
        <begin position="387"/>
        <end position="421"/>
    </location>
</feature>
<dbReference type="Pfam" id="PF13041">
    <property type="entry name" value="PPR_2"/>
    <property type="match status" value="5"/>
</dbReference>
<protein>
    <recommendedName>
        <fullName evidence="5">Pentatricopeptide repeat-containing protein</fullName>
    </recommendedName>
</protein>
<reference evidence="3 4" key="1">
    <citation type="submission" date="2024-01" db="EMBL/GenBank/DDBJ databases">
        <title>Genome assemblies of Stephania.</title>
        <authorList>
            <person name="Yang L."/>
        </authorList>
    </citation>
    <scope>NUCLEOTIDE SEQUENCE [LARGE SCALE GENOMIC DNA]</scope>
    <source>
        <strain evidence="3">QJT</strain>
        <tissue evidence="3">Leaf</tissue>
    </source>
</reference>
<dbReference type="FunFam" id="1.25.40.10:FF:000344">
    <property type="entry name" value="Pentatricopeptide repeat-containing protein"/>
    <property type="match status" value="1"/>
</dbReference>
<dbReference type="Gene3D" id="1.25.40.10">
    <property type="entry name" value="Tetratricopeptide repeat domain"/>
    <property type="match status" value="6"/>
</dbReference>
<dbReference type="PANTHER" id="PTHR47926:SF342">
    <property type="entry name" value="TETRATRICOPEPTIDE-LIKE HELICAL DOMAIN-CONTAINING PROTEIN-RELATED"/>
    <property type="match status" value="1"/>
</dbReference>
<feature type="repeat" description="PPR" evidence="2">
    <location>
        <begin position="286"/>
        <end position="320"/>
    </location>
</feature>
<keyword evidence="1" id="KW-0677">Repeat</keyword>
<feature type="repeat" description="PPR" evidence="2">
    <location>
        <begin position="184"/>
        <end position="219"/>
    </location>
</feature>
<evidence type="ECO:0000313" key="4">
    <source>
        <dbReference type="Proteomes" id="UP001417504"/>
    </source>
</evidence>
<organism evidence="3 4">
    <name type="scientific">Stephania japonica</name>
    <dbReference type="NCBI Taxonomy" id="461633"/>
    <lineage>
        <taxon>Eukaryota</taxon>
        <taxon>Viridiplantae</taxon>
        <taxon>Streptophyta</taxon>
        <taxon>Embryophyta</taxon>
        <taxon>Tracheophyta</taxon>
        <taxon>Spermatophyta</taxon>
        <taxon>Magnoliopsida</taxon>
        <taxon>Ranunculales</taxon>
        <taxon>Menispermaceae</taxon>
        <taxon>Menispermoideae</taxon>
        <taxon>Cissampelideae</taxon>
        <taxon>Stephania</taxon>
    </lineage>
</organism>
<dbReference type="EMBL" id="JBBNAE010000010">
    <property type="protein sequence ID" value="KAK9090839.1"/>
    <property type="molecule type" value="Genomic_DNA"/>
</dbReference>
<dbReference type="InterPro" id="IPR046960">
    <property type="entry name" value="PPR_At4g14850-like_plant"/>
</dbReference>
<dbReference type="Pfam" id="PF01535">
    <property type="entry name" value="PPR"/>
    <property type="match status" value="2"/>
</dbReference>
<keyword evidence="4" id="KW-1185">Reference proteome</keyword>
<feature type="repeat" description="PPR" evidence="2">
    <location>
        <begin position="52"/>
        <end position="86"/>
    </location>
</feature>
<dbReference type="GO" id="GO:0009451">
    <property type="term" value="P:RNA modification"/>
    <property type="evidence" value="ECO:0007669"/>
    <property type="project" value="InterPro"/>
</dbReference>
<feature type="repeat" description="PPR" evidence="2">
    <location>
        <begin position="619"/>
        <end position="654"/>
    </location>
</feature>
<feature type="repeat" description="PPR" evidence="2">
    <location>
        <begin position="584"/>
        <end position="618"/>
    </location>
</feature>
<proteinExistence type="predicted"/>
<dbReference type="FunFam" id="1.25.40.10:FF:000090">
    <property type="entry name" value="Pentatricopeptide repeat-containing protein, chloroplastic"/>
    <property type="match status" value="1"/>
</dbReference>
<dbReference type="AlphaFoldDB" id="A0AAP0HL37"/>
<dbReference type="InterPro" id="IPR011990">
    <property type="entry name" value="TPR-like_helical_dom_sf"/>
</dbReference>
<dbReference type="Pfam" id="PF20431">
    <property type="entry name" value="E_motif"/>
    <property type="match status" value="1"/>
</dbReference>
<evidence type="ECO:0000256" key="1">
    <source>
        <dbReference type="ARBA" id="ARBA00022737"/>
    </source>
</evidence>
<name>A0AAP0HL37_9MAGN</name>
<dbReference type="InterPro" id="IPR046848">
    <property type="entry name" value="E_motif"/>
</dbReference>